<accession>A0ABU4IS74</accession>
<comment type="caution">
    <text evidence="2">The sequence shown here is derived from an EMBL/GenBank/DDBJ whole genome shotgun (WGS) entry which is preliminary data.</text>
</comment>
<sequence>MNASDKKPCYPSGWRGNTLLEVMIALVILSLGILTVGQLQRLTMFQTRDVFQRTQALDLASRTLERLRTHRSRITSDQINPDQINLDQINPRRAVGSVSFEQIRTGLDCGTQAPFCIDIQVGRPLFHGDLKPVQVVVSWRGHTGKTHQVTLSTMISRFNEFEPRIPKFAVPADITHGTANVTQ</sequence>
<feature type="transmembrane region" description="Helical" evidence="1">
    <location>
        <begin position="20"/>
        <end position="39"/>
    </location>
</feature>
<keyword evidence="3" id="KW-1185">Reference proteome</keyword>
<name>A0ABU4IS74_9VIBR</name>
<dbReference type="Proteomes" id="UP001279860">
    <property type="component" value="Unassembled WGS sequence"/>
</dbReference>
<dbReference type="NCBIfam" id="TIGR02532">
    <property type="entry name" value="IV_pilin_GFxxxE"/>
    <property type="match status" value="1"/>
</dbReference>
<keyword evidence="1" id="KW-1133">Transmembrane helix</keyword>
<organism evidence="2 3">
    <name type="scientific">Vibrio rhizosphaerae</name>
    <dbReference type="NCBI Taxonomy" id="398736"/>
    <lineage>
        <taxon>Bacteria</taxon>
        <taxon>Pseudomonadati</taxon>
        <taxon>Pseudomonadota</taxon>
        <taxon>Gammaproteobacteria</taxon>
        <taxon>Vibrionales</taxon>
        <taxon>Vibrionaceae</taxon>
        <taxon>Vibrio</taxon>
    </lineage>
</organism>
<evidence type="ECO:0000313" key="2">
    <source>
        <dbReference type="EMBL" id="MDW6092251.1"/>
    </source>
</evidence>
<dbReference type="RefSeq" id="WP_318584611.1">
    <property type="nucleotide sequence ID" value="NZ_JAWRCP010000001.1"/>
</dbReference>
<keyword evidence="1" id="KW-0812">Transmembrane</keyword>
<protein>
    <submittedName>
        <fullName evidence="2">Prepilin-type N-terminal cleavage/methylation domain-containing protein</fullName>
    </submittedName>
</protein>
<evidence type="ECO:0000313" key="3">
    <source>
        <dbReference type="Proteomes" id="UP001279860"/>
    </source>
</evidence>
<keyword evidence="1" id="KW-0472">Membrane</keyword>
<gene>
    <name evidence="2" type="ORF">SBX64_06795</name>
</gene>
<reference evidence="2 3" key="1">
    <citation type="submission" date="2023-11" db="EMBL/GenBank/DDBJ databases">
        <title>Plant-associative lifestyle of Vibrio porteresiae and its evolutionary dynamics.</title>
        <authorList>
            <person name="Rameshkumar N."/>
            <person name="Kirti K."/>
        </authorList>
    </citation>
    <scope>NUCLEOTIDE SEQUENCE [LARGE SCALE GENOMIC DNA]</scope>
    <source>
        <strain evidence="2 3">MSSRF7</strain>
    </source>
</reference>
<proteinExistence type="predicted"/>
<dbReference type="EMBL" id="JAWRCP010000001">
    <property type="protein sequence ID" value="MDW6092251.1"/>
    <property type="molecule type" value="Genomic_DNA"/>
</dbReference>
<dbReference type="Pfam" id="PF07963">
    <property type="entry name" value="N_methyl"/>
    <property type="match status" value="1"/>
</dbReference>
<evidence type="ECO:0000256" key="1">
    <source>
        <dbReference type="SAM" id="Phobius"/>
    </source>
</evidence>
<dbReference type="InterPro" id="IPR012902">
    <property type="entry name" value="N_methyl_site"/>
</dbReference>